<evidence type="ECO:0000313" key="2">
    <source>
        <dbReference type="Proteomes" id="UP001172457"/>
    </source>
</evidence>
<reference evidence="1" key="1">
    <citation type="submission" date="2023-03" db="EMBL/GenBank/DDBJ databases">
        <title>Chromosome-scale reference genome and RAD-based genetic map of yellow starthistle (Centaurea solstitialis) reveal putative structural variation and QTLs associated with invader traits.</title>
        <authorList>
            <person name="Reatini B."/>
            <person name="Cang F.A."/>
            <person name="Jiang Q."/>
            <person name="Mckibben M.T.W."/>
            <person name="Barker M.S."/>
            <person name="Rieseberg L.H."/>
            <person name="Dlugosch K.M."/>
        </authorList>
    </citation>
    <scope>NUCLEOTIDE SEQUENCE</scope>
    <source>
        <strain evidence="1">CAN-66</strain>
        <tissue evidence="1">Leaf</tissue>
    </source>
</reference>
<gene>
    <name evidence="1" type="ORF">OSB04_007906</name>
</gene>
<sequence>MDHCFSSYLAAIHLSMVYFLEGGGAKKGIFGRVVGRFGMVGIEGNGGKETLGILGSVGMVGICGCGSVGKVGICGCGSDGMVGICGCGSVGMVGIWGCGSVGMVGICGCVGDVCNKLREA</sequence>
<keyword evidence="2" id="KW-1185">Reference proteome</keyword>
<dbReference type="EMBL" id="JARYMX010000002">
    <property type="protein sequence ID" value="KAJ9562746.1"/>
    <property type="molecule type" value="Genomic_DNA"/>
</dbReference>
<dbReference type="Proteomes" id="UP001172457">
    <property type="component" value="Chromosome 2"/>
</dbReference>
<comment type="caution">
    <text evidence="1">The sequence shown here is derived from an EMBL/GenBank/DDBJ whole genome shotgun (WGS) entry which is preliminary data.</text>
</comment>
<evidence type="ECO:0000313" key="1">
    <source>
        <dbReference type="EMBL" id="KAJ9562746.1"/>
    </source>
</evidence>
<dbReference type="AlphaFoldDB" id="A0AA38WTJ6"/>
<proteinExistence type="predicted"/>
<organism evidence="1 2">
    <name type="scientific">Centaurea solstitialis</name>
    <name type="common">yellow star-thistle</name>
    <dbReference type="NCBI Taxonomy" id="347529"/>
    <lineage>
        <taxon>Eukaryota</taxon>
        <taxon>Viridiplantae</taxon>
        <taxon>Streptophyta</taxon>
        <taxon>Embryophyta</taxon>
        <taxon>Tracheophyta</taxon>
        <taxon>Spermatophyta</taxon>
        <taxon>Magnoliopsida</taxon>
        <taxon>eudicotyledons</taxon>
        <taxon>Gunneridae</taxon>
        <taxon>Pentapetalae</taxon>
        <taxon>asterids</taxon>
        <taxon>campanulids</taxon>
        <taxon>Asterales</taxon>
        <taxon>Asteraceae</taxon>
        <taxon>Carduoideae</taxon>
        <taxon>Cardueae</taxon>
        <taxon>Centaureinae</taxon>
        <taxon>Centaurea</taxon>
    </lineage>
</organism>
<name>A0AA38WTJ6_9ASTR</name>
<accession>A0AA38WTJ6</accession>
<protein>
    <submittedName>
        <fullName evidence="1">Uncharacterized protein</fullName>
    </submittedName>
</protein>